<feature type="transmembrane region" description="Helical" evidence="6">
    <location>
        <begin position="341"/>
        <end position="362"/>
    </location>
</feature>
<feature type="transmembrane region" description="Helical" evidence="6">
    <location>
        <begin position="179"/>
        <end position="201"/>
    </location>
</feature>
<reference evidence="8 9" key="1">
    <citation type="submission" date="2017-12" db="EMBL/GenBank/DDBJ databases">
        <title>Taxonomic description and draft genome of Pradoshia cofamensis Gen. nov., sp. nov., a thermotolerant bacillale isolated from anterior gut of earthworm Eisenia fetida.</title>
        <authorList>
            <person name="Saha T."/>
            <person name="Chakraborty R."/>
        </authorList>
    </citation>
    <scope>NUCLEOTIDE SEQUENCE [LARGE SCALE GENOMIC DNA]</scope>
    <source>
        <strain evidence="8 9">EAG3</strain>
    </source>
</reference>
<feature type="transmembrane region" description="Helical" evidence="6">
    <location>
        <begin position="143"/>
        <end position="167"/>
    </location>
</feature>
<evidence type="ECO:0000256" key="4">
    <source>
        <dbReference type="ARBA" id="ARBA00022989"/>
    </source>
</evidence>
<dbReference type="Proteomes" id="UP000239663">
    <property type="component" value="Unassembled WGS sequence"/>
</dbReference>
<evidence type="ECO:0000259" key="7">
    <source>
        <dbReference type="Pfam" id="PF05425"/>
    </source>
</evidence>
<dbReference type="InterPro" id="IPR032694">
    <property type="entry name" value="CopC/D"/>
</dbReference>
<dbReference type="GO" id="GO:0006825">
    <property type="term" value="P:copper ion transport"/>
    <property type="evidence" value="ECO:0007669"/>
    <property type="project" value="InterPro"/>
</dbReference>
<evidence type="ECO:0000256" key="1">
    <source>
        <dbReference type="ARBA" id="ARBA00004651"/>
    </source>
</evidence>
<evidence type="ECO:0000256" key="5">
    <source>
        <dbReference type="ARBA" id="ARBA00023136"/>
    </source>
</evidence>
<comment type="caution">
    <text evidence="8">The sequence shown here is derived from an EMBL/GenBank/DDBJ whole genome shotgun (WGS) entry which is preliminary data.</text>
</comment>
<accession>A0A2S7N3U4</accession>
<sequence length="364" mass="40983">MLFFVIISQALLYICFAILMGSLILLLIPAAYRPEIRIRKAWLLAASAGIAFLSFIPVWQIIAYLYDGINLGSIVQSVLFTFEAGKSWLLTYFIATFLFLFLVWFDYDKKPAYAWVGIMMTLVLIIAMGWSSHASSYDQIVGFLSHTAHVTAVSIWAGILLVVSWFSKNHANWDKFLTWFTPAAVICVVVTTVSGIVLMNFAIEFKDYVNSWMLPYGQSLLLKHLLIIPLIIYAFINSMLMKRKVKLAPEWNPRPWAKAESIIILLIFTATAALGQQAPPHEVIITENVVSNLFLLFYQGTFQANLIIHWAPGATSIALFLLAIVFAVLMVIAYLRKLPPLSTFLMGMMVVLSGYFGLIWSLQS</sequence>
<dbReference type="GO" id="GO:0005886">
    <property type="term" value="C:plasma membrane"/>
    <property type="evidence" value="ECO:0007669"/>
    <property type="project" value="UniProtKB-SubCell"/>
</dbReference>
<dbReference type="PANTHER" id="PTHR34820">
    <property type="entry name" value="INNER MEMBRANE PROTEIN YEBZ"/>
    <property type="match status" value="1"/>
</dbReference>
<feature type="transmembrane region" description="Helical" evidence="6">
    <location>
        <begin position="41"/>
        <end position="66"/>
    </location>
</feature>
<feature type="transmembrane region" description="Helical" evidence="6">
    <location>
        <begin position="6"/>
        <end position="29"/>
    </location>
</feature>
<dbReference type="OrthoDB" id="2387346at2"/>
<feature type="transmembrane region" description="Helical" evidence="6">
    <location>
        <begin position="112"/>
        <end position="131"/>
    </location>
</feature>
<keyword evidence="9" id="KW-1185">Reference proteome</keyword>
<evidence type="ECO:0000313" key="8">
    <source>
        <dbReference type="EMBL" id="PQD96704.1"/>
    </source>
</evidence>
<keyword evidence="4 6" id="KW-1133">Transmembrane helix</keyword>
<comment type="subcellular location">
    <subcellularLocation>
        <location evidence="1">Cell membrane</location>
        <topology evidence="1">Multi-pass membrane protein</topology>
    </subcellularLocation>
</comment>
<evidence type="ECO:0000256" key="3">
    <source>
        <dbReference type="ARBA" id="ARBA00022692"/>
    </source>
</evidence>
<organism evidence="8 9">
    <name type="scientific">Pradoshia eiseniae</name>
    <dbReference type="NCBI Taxonomy" id="2064768"/>
    <lineage>
        <taxon>Bacteria</taxon>
        <taxon>Bacillati</taxon>
        <taxon>Bacillota</taxon>
        <taxon>Bacilli</taxon>
        <taxon>Bacillales</taxon>
        <taxon>Bacillaceae</taxon>
        <taxon>Pradoshia</taxon>
    </lineage>
</organism>
<dbReference type="InterPro" id="IPR008457">
    <property type="entry name" value="Cu-R_CopD_dom"/>
</dbReference>
<dbReference type="Pfam" id="PF05425">
    <property type="entry name" value="CopD"/>
    <property type="match status" value="1"/>
</dbReference>
<feature type="transmembrane region" description="Helical" evidence="6">
    <location>
        <begin position="317"/>
        <end position="335"/>
    </location>
</feature>
<feature type="transmembrane region" description="Helical" evidence="6">
    <location>
        <begin position="86"/>
        <end position="105"/>
    </location>
</feature>
<feature type="domain" description="Copper resistance protein D" evidence="7">
    <location>
        <begin position="175"/>
        <end position="274"/>
    </location>
</feature>
<keyword evidence="3 6" id="KW-0812">Transmembrane</keyword>
<keyword evidence="2" id="KW-1003">Cell membrane</keyword>
<dbReference type="AlphaFoldDB" id="A0A2S7N3U4"/>
<protein>
    <submittedName>
        <fullName evidence="8">Copper resistance protein CopD</fullName>
    </submittedName>
</protein>
<name>A0A2S7N3U4_9BACI</name>
<dbReference type="PANTHER" id="PTHR34820:SF4">
    <property type="entry name" value="INNER MEMBRANE PROTEIN YEBZ"/>
    <property type="match status" value="1"/>
</dbReference>
<dbReference type="RefSeq" id="WP_104847801.1">
    <property type="nucleotide sequence ID" value="NZ_PKOZ01000001.1"/>
</dbReference>
<evidence type="ECO:0000256" key="2">
    <source>
        <dbReference type="ARBA" id="ARBA00022475"/>
    </source>
</evidence>
<dbReference type="EMBL" id="PKOZ01000001">
    <property type="protein sequence ID" value="PQD96704.1"/>
    <property type="molecule type" value="Genomic_DNA"/>
</dbReference>
<feature type="transmembrane region" description="Helical" evidence="6">
    <location>
        <begin position="221"/>
        <end position="240"/>
    </location>
</feature>
<evidence type="ECO:0000313" key="9">
    <source>
        <dbReference type="Proteomes" id="UP000239663"/>
    </source>
</evidence>
<gene>
    <name evidence="8" type="ORF">CYL18_02085</name>
</gene>
<evidence type="ECO:0000256" key="6">
    <source>
        <dbReference type="SAM" id="Phobius"/>
    </source>
</evidence>
<proteinExistence type="predicted"/>
<keyword evidence="5 6" id="KW-0472">Membrane</keyword>